<evidence type="ECO:0000256" key="9">
    <source>
        <dbReference type="ARBA" id="ARBA00023316"/>
    </source>
</evidence>
<dbReference type="GO" id="GO:0005975">
    <property type="term" value="P:carbohydrate metabolic process"/>
    <property type="evidence" value="ECO:0007669"/>
    <property type="project" value="InterPro"/>
</dbReference>
<dbReference type="InterPro" id="IPR006009">
    <property type="entry name" value="GlcNAc_MurG"/>
</dbReference>
<name>A0A9D1SK52_9FIRM</name>
<feature type="domain" description="Glycosyltransferase family 28 N-terminal" evidence="11">
    <location>
        <begin position="4"/>
        <end position="137"/>
    </location>
</feature>
<dbReference type="GO" id="GO:0009252">
    <property type="term" value="P:peptidoglycan biosynthetic process"/>
    <property type="evidence" value="ECO:0007669"/>
    <property type="project" value="UniProtKB-UniRule"/>
</dbReference>
<evidence type="ECO:0000259" key="11">
    <source>
        <dbReference type="Pfam" id="PF03033"/>
    </source>
</evidence>
<reference evidence="13" key="1">
    <citation type="submission" date="2020-10" db="EMBL/GenBank/DDBJ databases">
        <authorList>
            <person name="Gilroy R."/>
        </authorList>
    </citation>
    <scope>NUCLEOTIDE SEQUENCE</scope>
    <source>
        <strain evidence="13">9366</strain>
    </source>
</reference>
<keyword evidence="2 10" id="KW-0132">Cell division</keyword>
<feature type="binding site" evidence="10">
    <location>
        <position position="276"/>
    </location>
    <ligand>
        <name>UDP-N-acetyl-alpha-D-glucosamine</name>
        <dbReference type="ChEBI" id="CHEBI:57705"/>
    </ligand>
</feature>
<keyword evidence="8 10" id="KW-0131">Cell cycle</keyword>
<protein>
    <recommendedName>
        <fullName evidence="10">UDP-N-acetylglucosamine--N-acetylmuramyl-(pentapeptide) pyrophosphoryl-undecaprenol N-acetylglucosamine transferase</fullName>
        <ecNumber evidence="10">2.4.1.227</ecNumber>
    </recommendedName>
    <alternativeName>
        <fullName evidence="10">Undecaprenyl-PP-MurNAc-pentapeptide-UDPGlcNAc GlcNAc transferase</fullName>
    </alternativeName>
</protein>
<feature type="domain" description="Glycosyl transferase family 28 C-terminal" evidence="12">
    <location>
        <begin position="179"/>
        <end position="316"/>
    </location>
</feature>
<reference evidence="13" key="2">
    <citation type="journal article" date="2021" name="PeerJ">
        <title>Extensive microbial diversity within the chicken gut microbiome revealed by metagenomics and culture.</title>
        <authorList>
            <person name="Gilroy R."/>
            <person name="Ravi A."/>
            <person name="Getino M."/>
            <person name="Pursley I."/>
            <person name="Horton D.L."/>
            <person name="Alikhan N.F."/>
            <person name="Baker D."/>
            <person name="Gharbi K."/>
            <person name="Hall N."/>
            <person name="Watson M."/>
            <person name="Adriaenssens E.M."/>
            <person name="Foster-Nyarko E."/>
            <person name="Jarju S."/>
            <person name="Secka A."/>
            <person name="Antonio M."/>
            <person name="Oren A."/>
            <person name="Chaudhuri R.R."/>
            <person name="La Ragione R."/>
            <person name="Hildebrand F."/>
            <person name="Pallen M.J."/>
        </authorList>
    </citation>
    <scope>NUCLEOTIDE SEQUENCE</scope>
    <source>
        <strain evidence="13">9366</strain>
    </source>
</reference>
<feature type="binding site" evidence="10">
    <location>
        <position position="160"/>
    </location>
    <ligand>
        <name>UDP-N-acetyl-alpha-D-glucosamine</name>
        <dbReference type="ChEBI" id="CHEBI:57705"/>
    </ligand>
</feature>
<dbReference type="AlphaFoldDB" id="A0A9D1SK52"/>
<dbReference type="SUPFAM" id="SSF53756">
    <property type="entry name" value="UDP-Glycosyltransferase/glycogen phosphorylase"/>
    <property type="match status" value="1"/>
</dbReference>
<keyword evidence="5 10" id="KW-0133">Cell shape</keyword>
<keyword evidence="1 10" id="KW-1003">Cell membrane</keyword>
<comment type="pathway">
    <text evidence="10">Cell wall biogenesis; peptidoglycan biosynthesis.</text>
</comment>
<dbReference type="HAMAP" id="MF_00033">
    <property type="entry name" value="MurG"/>
    <property type="match status" value="1"/>
</dbReference>
<keyword evidence="7 10" id="KW-0472">Membrane</keyword>
<dbReference type="GO" id="GO:0071555">
    <property type="term" value="P:cell wall organization"/>
    <property type="evidence" value="ECO:0007669"/>
    <property type="project" value="UniProtKB-KW"/>
</dbReference>
<evidence type="ECO:0000313" key="14">
    <source>
        <dbReference type="Proteomes" id="UP000824145"/>
    </source>
</evidence>
<dbReference type="PANTHER" id="PTHR21015:SF27">
    <property type="entry name" value="UDP-N-ACETYLGLUCOSAMINE--N-ACETYLMURAMYL-(PENTAPEPTIDE) PYROPHOSPHORYL-UNDECAPRENOL N-ACETYLGLUCOSAMINE TRANSFERASE"/>
    <property type="match status" value="1"/>
</dbReference>
<dbReference type="PANTHER" id="PTHR21015">
    <property type="entry name" value="UDP-N-ACETYLGLUCOSAMINE--N-ACETYLMURAMYL-(PENTAPEPTIDE) PYROPHOSPHORYL-UNDECAPRENOL N-ACETYLGLUCOSAMINE TRANSFERASE 1"/>
    <property type="match status" value="1"/>
</dbReference>
<comment type="similarity">
    <text evidence="10">Belongs to the glycosyltransferase 28 family. MurG subfamily.</text>
</comment>
<organism evidence="13 14">
    <name type="scientific">Candidatus Caccalectryoclostridium excrementigallinarum</name>
    <dbReference type="NCBI Taxonomy" id="2840710"/>
    <lineage>
        <taxon>Bacteria</taxon>
        <taxon>Bacillati</taxon>
        <taxon>Bacillota</taxon>
        <taxon>Clostridia</taxon>
        <taxon>Christensenellales</taxon>
        <taxon>Christensenellaceae</taxon>
        <taxon>Christensenellaceae incertae sedis</taxon>
        <taxon>Candidatus Caccalectryoclostridium</taxon>
    </lineage>
</organism>
<evidence type="ECO:0000256" key="6">
    <source>
        <dbReference type="ARBA" id="ARBA00022984"/>
    </source>
</evidence>
<keyword evidence="4 10" id="KW-0808">Transferase</keyword>
<evidence type="ECO:0000256" key="2">
    <source>
        <dbReference type="ARBA" id="ARBA00022618"/>
    </source>
</evidence>
<evidence type="ECO:0000256" key="10">
    <source>
        <dbReference type="HAMAP-Rule" id="MF_00033"/>
    </source>
</evidence>
<evidence type="ECO:0000256" key="4">
    <source>
        <dbReference type="ARBA" id="ARBA00022679"/>
    </source>
</evidence>
<dbReference type="Proteomes" id="UP000824145">
    <property type="component" value="Unassembled WGS sequence"/>
</dbReference>
<comment type="function">
    <text evidence="10">Cell wall formation. Catalyzes the transfer of a GlcNAc subunit on undecaprenyl-pyrophosphoryl-MurNAc-pentapeptide (lipid intermediate I) to form undecaprenyl-pyrophosphoryl-MurNAc-(pentapeptide)GlcNAc (lipid intermediate II).</text>
</comment>
<evidence type="ECO:0000256" key="1">
    <source>
        <dbReference type="ARBA" id="ARBA00022475"/>
    </source>
</evidence>
<dbReference type="GO" id="GO:0005886">
    <property type="term" value="C:plasma membrane"/>
    <property type="evidence" value="ECO:0007669"/>
    <property type="project" value="UniProtKB-SubCell"/>
</dbReference>
<dbReference type="GO" id="GO:0051301">
    <property type="term" value="P:cell division"/>
    <property type="evidence" value="ECO:0007669"/>
    <property type="project" value="UniProtKB-KW"/>
</dbReference>
<dbReference type="EMBL" id="DVNJ01000011">
    <property type="protein sequence ID" value="HIU62602.1"/>
    <property type="molecule type" value="Genomic_DNA"/>
</dbReference>
<feature type="binding site" evidence="10">
    <location>
        <begin position="11"/>
        <end position="13"/>
    </location>
    <ligand>
        <name>UDP-N-acetyl-alpha-D-glucosamine</name>
        <dbReference type="ChEBI" id="CHEBI:57705"/>
    </ligand>
</feature>
<accession>A0A9D1SK52</accession>
<dbReference type="EC" id="2.4.1.227" evidence="10"/>
<dbReference type="Pfam" id="PF04101">
    <property type="entry name" value="Glyco_tran_28_C"/>
    <property type="match status" value="1"/>
</dbReference>
<keyword evidence="6 10" id="KW-0573">Peptidoglycan synthesis</keyword>
<comment type="subcellular location">
    <subcellularLocation>
        <location evidence="10">Cell membrane</location>
        <topology evidence="10">Peripheral membrane protein</topology>
        <orientation evidence="10">Cytoplasmic side</orientation>
    </subcellularLocation>
</comment>
<evidence type="ECO:0000256" key="7">
    <source>
        <dbReference type="ARBA" id="ARBA00023136"/>
    </source>
</evidence>
<sequence length="340" mass="37138">MTSIVLTGGGTGGHIMPNIALIPALREKFSRIYYVGREGGREKVFAESAGVPFFGVPAVKFERDKPLSLLTTPPRLLDCARKAERVLRELMPDVVFCKGGYVSLPCALAARRLHIPVVNHESDLSLGLANKLISRFSCATITSFPETKAKRAVFLGNPLRREIFTPAPLALPLDKSRPTLLFVGGSSGARALNEAVFANLDALTARFNVLHITGKKTDRKRAHYFPCEYTRNIAAYYAAADAVVSRCGANAACELLALKKRVLFVPLSNGASRGDQVENARYYVQKGCALSCGESELSANCIQLIERTLRLSPPPYDYDRDTDKKIAALCLKAARQKAHL</sequence>
<dbReference type="GO" id="GO:0008360">
    <property type="term" value="P:regulation of cell shape"/>
    <property type="evidence" value="ECO:0007669"/>
    <property type="project" value="UniProtKB-KW"/>
</dbReference>
<keyword evidence="9 10" id="KW-0961">Cell wall biogenesis/degradation</keyword>
<evidence type="ECO:0000259" key="12">
    <source>
        <dbReference type="Pfam" id="PF04101"/>
    </source>
</evidence>
<dbReference type="CDD" id="cd03785">
    <property type="entry name" value="GT28_MurG"/>
    <property type="match status" value="1"/>
</dbReference>
<proteinExistence type="inferred from homology"/>
<dbReference type="GO" id="GO:0050511">
    <property type="term" value="F:undecaprenyldiphospho-muramoylpentapeptide beta-N-acetylglucosaminyltransferase activity"/>
    <property type="evidence" value="ECO:0007669"/>
    <property type="project" value="UniProtKB-UniRule"/>
</dbReference>
<evidence type="ECO:0000313" key="13">
    <source>
        <dbReference type="EMBL" id="HIU62602.1"/>
    </source>
</evidence>
<comment type="caution">
    <text evidence="10">Lacks conserved residue(s) required for the propagation of feature annotation.</text>
</comment>
<comment type="caution">
    <text evidence="13">The sequence shown here is derived from an EMBL/GenBank/DDBJ whole genome shotgun (WGS) entry which is preliminary data.</text>
</comment>
<feature type="binding site" evidence="10">
    <location>
        <position position="186"/>
    </location>
    <ligand>
        <name>UDP-N-acetyl-alpha-D-glucosamine</name>
        <dbReference type="ChEBI" id="CHEBI:57705"/>
    </ligand>
</feature>
<comment type="catalytic activity">
    <reaction evidence="10">
        <text>di-trans,octa-cis-undecaprenyl diphospho-N-acetyl-alpha-D-muramoyl-L-alanyl-D-glutamyl-meso-2,6-diaminopimeloyl-D-alanyl-D-alanine + UDP-N-acetyl-alpha-D-glucosamine = di-trans,octa-cis-undecaprenyl diphospho-[N-acetyl-alpha-D-glucosaminyl-(1-&gt;4)]-N-acetyl-alpha-D-muramoyl-L-alanyl-D-glutamyl-meso-2,6-diaminopimeloyl-D-alanyl-D-alanine + UDP + H(+)</text>
        <dbReference type="Rhea" id="RHEA:31227"/>
        <dbReference type="ChEBI" id="CHEBI:15378"/>
        <dbReference type="ChEBI" id="CHEBI:57705"/>
        <dbReference type="ChEBI" id="CHEBI:58223"/>
        <dbReference type="ChEBI" id="CHEBI:61387"/>
        <dbReference type="ChEBI" id="CHEBI:61388"/>
        <dbReference type="EC" id="2.4.1.227"/>
    </reaction>
</comment>
<dbReference type="InterPro" id="IPR004276">
    <property type="entry name" value="GlycoTrans_28_N"/>
</dbReference>
<evidence type="ECO:0000256" key="5">
    <source>
        <dbReference type="ARBA" id="ARBA00022960"/>
    </source>
</evidence>
<evidence type="ECO:0000256" key="8">
    <source>
        <dbReference type="ARBA" id="ARBA00023306"/>
    </source>
</evidence>
<gene>
    <name evidence="10" type="primary">murG</name>
    <name evidence="13" type="ORF">IAB07_02395</name>
</gene>
<dbReference type="InterPro" id="IPR007235">
    <property type="entry name" value="Glyco_trans_28_C"/>
</dbReference>
<evidence type="ECO:0000256" key="3">
    <source>
        <dbReference type="ARBA" id="ARBA00022676"/>
    </source>
</evidence>
<dbReference type="Gene3D" id="3.40.50.2000">
    <property type="entry name" value="Glycogen Phosphorylase B"/>
    <property type="match status" value="2"/>
</dbReference>
<dbReference type="Pfam" id="PF03033">
    <property type="entry name" value="Glyco_transf_28"/>
    <property type="match status" value="1"/>
</dbReference>
<keyword evidence="3 10" id="KW-0328">Glycosyltransferase</keyword>